<protein>
    <submittedName>
        <fullName evidence="3">Uncharacterized protein</fullName>
    </submittedName>
</protein>
<evidence type="ECO:0000256" key="1">
    <source>
        <dbReference type="SAM" id="MobiDB-lite"/>
    </source>
</evidence>
<reference evidence="3" key="1">
    <citation type="journal article" date="2020" name="Stud. Mycol.">
        <title>101 Dothideomycetes genomes: a test case for predicting lifestyles and emergence of pathogens.</title>
        <authorList>
            <person name="Haridas S."/>
            <person name="Albert R."/>
            <person name="Binder M."/>
            <person name="Bloem J."/>
            <person name="Labutti K."/>
            <person name="Salamov A."/>
            <person name="Andreopoulos B."/>
            <person name="Baker S."/>
            <person name="Barry K."/>
            <person name="Bills G."/>
            <person name="Bluhm B."/>
            <person name="Cannon C."/>
            <person name="Castanera R."/>
            <person name="Culley D."/>
            <person name="Daum C."/>
            <person name="Ezra D."/>
            <person name="Gonzalez J."/>
            <person name="Henrissat B."/>
            <person name="Kuo A."/>
            <person name="Liang C."/>
            <person name="Lipzen A."/>
            <person name="Lutzoni F."/>
            <person name="Magnuson J."/>
            <person name="Mondo S."/>
            <person name="Nolan M."/>
            <person name="Ohm R."/>
            <person name="Pangilinan J."/>
            <person name="Park H.-J."/>
            <person name="Ramirez L."/>
            <person name="Alfaro M."/>
            <person name="Sun H."/>
            <person name="Tritt A."/>
            <person name="Yoshinaga Y."/>
            <person name="Zwiers L.-H."/>
            <person name="Turgeon B."/>
            <person name="Goodwin S."/>
            <person name="Spatafora J."/>
            <person name="Crous P."/>
            <person name="Grigoriev I."/>
        </authorList>
    </citation>
    <scope>NUCLEOTIDE SEQUENCE</scope>
    <source>
        <strain evidence="3">CBS 122368</strain>
    </source>
</reference>
<proteinExistence type="predicted"/>
<name>A0A6A6J6E0_9PLEO</name>
<dbReference type="OrthoDB" id="3926976at2759"/>
<keyword evidence="2" id="KW-0812">Transmembrane</keyword>
<dbReference type="AlphaFoldDB" id="A0A6A6J6E0"/>
<evidence type="ECO:0000256" key="2">
    <source>
        <dbReference type="SAM" id="Phobius"/>
    </source>
</evidence>
<feature type="transmembrane region" description="Helical" evidence="2">
    <location>
        <begin position="24"/>
        <end position="45"/>
    </location>
</feature>
<keyword evidence="4" id="KW-1185">Reference proteome</keyword>
<evidence type="ECO:0000313" key="3">
    <source>
        <dbReference type="EMBL" id="KAF2257460.1"/>
    </source>
</evidence>
<gene>
    <name evidence="3" type="ORF">BU26DRAFT_514137</name>
</gene>
<accession>A0A6A6J6E0</accession>
<organism evidence="3 4">
    <name type="scientific">Trematosphaeria pertusa</name>
    <dbReference type="NCBI Taxonomy" id="390896"/>
    <lineage>
        <taxon>Eukaryota</taxon>
        <taxon>Fungi</taxon>
        <taxon>Dikarya</taxon>
        <taxon>Ascomycota</taxon>
        <taxon>Pezizomycotina</taxon>
        <taxon>Dothideomycetes</taxon>
        <taxon>Pleosporomycetidae</taxon>
        <taxon>Pleosporales</taxon>
        <taxon>Massarineae</taxon>
        <taxon>Trematosphaeriaceae</taxon>
        <taxon>Trematosphaeria</taxon>
    </lineage>
</organism>
<sequence length="375" mass="41015">MAFLSSIANAPNDTSRTALILRKFRLPLALLFGACITAGTTYALVRRVQDLMAGAAVNNDPAYWAGVARDKAYDRCYNGCNDCSDTNWAFNACAKTAKAVVPGVICDGNLMWNWKVEDRYPAQCLDVVGKMYKDEAIKKKKKGYRKQLAIIILTILGGIVGTLVAYKLLGVVANKLDRRRRLNPRPQNRQVQEVREPYPGSDSETGGGSPSRRRPKKTKMSAIRLKPLATAAALASSVRKATAWPCTGYGDPVDVYFQSPNATITAVVHGWFSNCYDYVCGWSCTGGTDSNCTPVYCTGVDYIPADYVDAVTPKVVQCGFKTLNASEVGDNKPSVRVANAWIERKLWVTVRVDRLNVTDDATAEEVFCLHALGGQ</sequence>
<evidence type="ECO:0000313" key="4">
    <source>
        <dbReference type="Proteomes" id="UP000800094"/>
    </source>
</evidence>
<feature type="region of interest" description="Disordered" evidence="1">
    <location>
        <begin position="181"/>
        <end position="219"/>
    </location>
</feature>
<feature type="transmembrane region" description="Helical" evidence="2">
    <location>
        <begin position="148"/>
        <end position="169"/>
    </location>
</feature>
<dbReference type="GeneID" id="54581102"/>
<dbReference type="RefSeq" id="XP_033692464.1">
    <property type="nucleotide sequence ID" value="XM_033827772.1"/>
</dbReference>
<dbReference type="Proteomes" id="UP000800094">
    <property type="component" value="Unassembled WGS sequence"/>
</dbReference>
<keyword evidence="2" id="KW-1133">Transmembrane helix</keyword>
<dbReference type="EMBL" id="ML987189">
    <property type="protein sequence ID" value="KAF2257460.1"/>
    <property type="molecule type" value="Genomic_DNA"/>
</dbReference>
<keyword evidence="2" id="KW-0472">Membrane</keyword>